<keyword evidence="2" id="KW-0489">Methyltransferase</keyword>
<dbReference type="RefSeq" id="WP_216415341.1">
    <property type="nucleotide sequence ID" value="NZ_JAHLQK010000002.1"/>
</dbReference>
<dbReference type="CDD" id="cd02440">
    <property type="entry name" value="AdoMet_MTases"/>
    <property type="match status" value="1"/>
</dbReference>
<accession>A0ABS6G032</accession>
<dbReference type="Pfam" id="PF08241">
    <property type="entry name" value="Methyltransf_11"/>
    <property type="match status" value="1"/>
</dbReference>
<evidence type="ECO:0000313" key="2">
    <source>
        <dbReference type="EMBL" id="MBU5675848.1"/>
    </source>
</evidence>
<dbReference type="PANTHER" id="PTHR43861:SF1">
    <property type="entry name" value="TRANS-ACONITATE 2-METHYLTRANSFERASE"/>
    <property type="match status" value="1"/>
</dbReference>
<organism evidence="2 3">
    <name type="scientific">Alkaliphilus flagellatus</name>
    <dbReference type="NCBI Taxonomy" id="2841507"/>
    <lineage>
        <taxon>Bacteria</taxon>
        <taxon>Bacillati</taxon>
        <taxon>Bacillota</taxon>
        <taxon>Clostridia</taxon>
        <taxon>Peptostreptococcales</taxon>
        <taxon>Natronincolaceae</taxon>
        <taxon>Alkaliphilus</taxon>
    </lineage>
</organism>
<reference evidence="2 3" key="1">
    <citation type="submission" date="2021-06" db="EMBL/GenBank/DDBJ databases">
        <authorList>
            <person name="Sun Q."/>
            <person name="Li D."/>
        </authorList>
    </citation>
    <scope>NUCLEOTIDE SEQUENCE [LARGE SCALE GENOMIC DNA]</scope>
    <source>
        <strain evidence="2 3">MSJ-5</strain>
    </source>
</reference>
<keyword evidence="3" id="KW-1185">Reference proteome</keyword>
<dbReference type="PANTHER" id="PTHR43861">
    <property type="entry name" value="TRANS-ACONITATE 2-METHYLTRANSFERASE-RELATED"/>
    <property type="match status" value="1"/>
</dbReference>
<proteinExistence type="predicted"/>
<dbReference type="InterPro" id="IPR013216">
    <property type="entry name" value="Methyltransf_11"/>
</dbReference>
<keyword evidence="2" id="KW-0808">Transferase</keyword>
<evidence type="ECO:0000259" key="1">
    <source>
        <dbReference type="Pfam" id="PF08241"/>
    </source>
</evidence>
<feature type="domain" description="Methyltransferase type 11" evidence="1">
    <location>
        <begin position="47"/>
        <end position="140"/>
    </location>
</feature>
<gene>
    <name evidence="2" type="ORF">KQI88_05410</name>
</gene>
<dbReference type="GO" id="GO:0008168">
    <property type="term" value="F:methyltransferase activity"/>
    <property type="evidence" value="ECO:0007669"/>
    <property type="project" value="UniProtKB-KW"/>
</dbReference>
<sequence length="245" mass="28341">MSQNVYDNDLFFEKYRELRNNQDNYNTLIEQPAIKALLPDLKGKTVLDLGCGYGNNCIDFIKKGALSVVGIDISHKMLEVARKENPNELVEYMLMDMNKIGSLTQRFDLVFSSLAFHYVKDFKKLLYDIRVLLNDGGILLYSQEHPYTTAPKVGPTWTKDEYGNKVHYNLSDYMHSGKRYSKWFIDNVEKYHRPISEVINSIISEGFIINSIVEPVPDKYALDRRPDFKDEFDKTTCIIIKGTKA</sequence>
<dbReference type="Proteomes" id="UP000779508">
    <property type="component" value="Unassembled WGS sequence"/>
</dbReference>
<comment type="caution">
    <text evidence="2">The sequence shown here is derived from an EMBL/GenBank/DDBJ whole genome shotgun (WGS) entry which is preliminary data.</text>
</comment>
<dbReference type="EMBL" id="JAHLQK010000002">
    <property type="protein sequence ID" value="MBU5675848.1"/>
    <property type="molecule type" value="Genomic_DNA"/>
</dbReference>
<name>A0ABS6G032_9FIRM</name>
<protein>
    <submittedName>
        <fullName evidence="2">Class I SAM-dependent methyltransferase</fullName>
    </submittedName>
</protein>
<dbReference type="GO" id="GO:0032259">
    <property type="term" value="P:methylation"/>
    <property type="evidence" value="ECO:0007669"/>
    <property type="project" value="UniProtKB-KW"/>
</dbReference>
<evidence type="ECO:0000313" key="3">
    <source>
        <dbReference type="Proteomes" id="UP000779508"/>
    </source>
</evidence>